<organism evidence="2 3">
    <name type="scientific">Pseudomonas tolaasii</name>
    <dbReference type="NCBI Taxonomy" id="29442"/>
    <lineage>
        <taxon>Bacteria</taxon>
        <taxon>Pseudomonadati</taxon>
        <taxon>Pseudomonadota</taxon>
        <taxon>Gammaproteobacteria</taxon>
        <taxon>Pseudomonadales</taxon>
        <taxon>Pseudomonadaceae</taxon>
        <taxon>Pseudomonas</taxon>
    </lineage>
</organism>
<reference evidence="2 3" key="1">
    <citation type="submission" date="2020-04" db="EMBL/GenBank/DDBJ databases">
        <title>Molecular characterization of pseudomonads from Agaricus bisporus reveal novel blotch 2 pathogens in Western Europe.</title>
        <authorList>
            <person name="Taparia T."/>
            <person name="Krijger M."/>
            <person name="Haynes E."/>
            <person name="Elpinstone J.G."/>
            <person name="Noble R."/>
            <person name="Van Der Wolf J."/>
        </authorList>
    </citation>
    <scope>NUCLEOTIDE SEQUENCE [LARGE SCALE GENOMIC DNA]</scope>
    <source>
        <strain evidence="2 3">IPO3746</strain>
    </source>
</reference>
<dbReference type="GO" id="GO:0004519">
    <property type="term" value="F:endonuclease activity"/>
    <property type="evidence" value="ECO:0007669"/>
    <property type="project" value="InterPro"/>
</dbReference>
<evidence type="ECO:0000313" key="3">
    <source>
        <dbReference type="Proteomes" id="UP000549134"/>
    </source>
</evidence>
<dbReference type="InterPro" id="IPR029501">
    <property type="entry name" value="EndoU_bac"/>
</dbReference>
<evidence type="ECO:0000259" key="1">
    <source>
        <dbReference type="Pfam" id="PF14436"/>
    </source>
</evidence>
<dbReference type="Proteomes" id="UP000549134">
    <property type="component" value="Unassembled WGS sequence"/>
</dbReference>
<protein>
    <submittedName>
        <fullName evidence="2">EndoU domain-containing protein</fullName>
    </submittedName>
</protein>
<dbReference type="Pfam" id="PF14436">
    <property type="entry name" value="EndoU_bacteria"/>
    <property type="match status" value="1"/>
</dbReference>
<dbReference type="EMBL" id="JACAQK010000059">
    <property type="protein sequence ID" value="NWD40196.1"/>
    <property type="molecule type" value="Genomic_DNA"/>
</dbReference>
<comment type="caution">
    <text evidence="2">The sequence shown here is derived from an EMBL/GenBank/DDBJ whole genome shotgun (WGS) entry which is preliminary data.</text>
</comment>
<sequence>MNSLLLWRSGEASNAHPDYAVEILSSNPDGTRNAKLVAQFDDRNISKIKTSTLFPASWTDAQTMSAVRATGNGPALATRADGASLHQTTVNGVNVEVIKVGDRVTAGYPCGRGCTDPTKF</sequence>
<evidence type="ECO:0000313" key="2">
    <source>
        <dbReference type="EMBL" id="NWD40196.1"/>
    </source>
</evidence>
<gene>
    <name evidence="2" type="ORF">HX787_30560</name>
</gene>
<feature type="domain" description="Bacterial EndoU nuclease" evidence="1">
    <location>
        <begin position="24"/>
        <end position="109"/>
    </location>
</feature>
<accession>A0A7Y8ATS9</accession>
<dbReference type="AlphaFoldDB" id="A0A7Y8ATS9"/>
<name>A0A7Y8ATS9_PSETO</name>
<proteinExistence type="predicted"/>